<keyword evidence="1" id="KW-0808">Transferase</keyword>
<dbReference type="InterPro" id="IPR005814">
    <property type="entry name" value="Aminotrans_3"/>
</dbReference>
<dbReference type="InterPro" id="IPR015424">
    <property type="entry name" value="PyrdxlP-dep_Trfase"/>
</dbReference>
<dbReference type="Pfam" id="PF00202">
    <property type="entry name" value="Aminotran_3"/>
    <property type="match status" value="1"/>
</dbReference>
<organism evidence="1 2">
    <name type="scientific">Convivina praedatoris</name>
    <dbReference type="NCBI Taxonomy" id="2880963"/>
    <lineage>
        <taxon>Bacteria</taxon>
        <taxon>Bacillati</taxon>
        <taxon>Bacillota</taxon>
        <taxon>Bacilli</taxon>
        <taxon>Lactobacillales</taxon>
        <taxon>Lactobacillaceae</taxon>
        <taxon>Convivina</taxon>
    </lineage>
</organism>
<accession>A0ABN8HGY4</accession>
<sequence>MIGIHLTEAVPVNQVITTLQNAGYLTLSARENTLRLLPPLIIDENHLRQAVDAIKLAIATQA</sequence>
<keyword evidence="2" id="KW-1185">Reference proteome</keyword>
<dbReference type="EMBL" id="CAKOEU010000004">
    <property type="protein sequence ID" value="CAH1855254.1"/>
    <property type="molecule type" value="Genomic_DNA"/>
</dbReference>
<dbReference type="SUPFAM" id="SSF53383">
    <property type="entry name" value="PLP-dependent transferases"/>
    <property type="match status" value="1"/>
</dbReference>
<protein>
    <submittedName>
        <fullName evidence="1">Acetylornithine/succinyldiaminopimelate aminotransferase</fullName>
        <ecNumber evidence="1">2.6.1.17</ecNumber>
    </submittedName>
</protein>
<dbReference type="EC" id="2.6.1.17" evidence="1"/>
<dbReference type="InterPro" id="IPR015422">
    <property type="entry name" value="PyrdxlP-dep_Trfase_small"/>
</dbReference>
<keyword evidence="1" id="KW-0032">Aminotransferase</keyword>
<gene>
    <name evidence="1" type="primary">argD_1</name>
    <name evidence="1" type="ORF">LMG032447_01047</name>
</gene>
<evidence type="ECO:0000313" key="2">
    <source>
        <dbReference type="Proteomes" id="UP000838102"/>
    </source>
</evidence>
<dbReference type="GO" id="GO:0009016">
    <property type="term" value="F:succinyldiaminopimelate transaminase activity"/>
    <property type="evidence" value="ECO:0007669"/>
    <property type="project" value="UniProtKB-EC"/>
</dbReference>
<evidence type="ECO:0000313" key="1">
    <source>
        <dbReference type="EMBL" id="CAH1855254.1"/>
    </source>
</evidence>
<reference evidence="1" key="1">
    <citation type="submission" date="2022-03" db="EMBL/GenBank/DDBJ databases">
        <authorList>
            <person name="Hettiarachchi G."/>
        </authorList>
    </citation>
    <scope>NUCLEOTIDE SEQUENCE</scope>
    <source>
        <strain evidence="1">LMG 32447</strain>
    </source>
</reference>
<dbReference type="Proteomes" id="UP000838102">
    <property type="component" value="Unassembled WGS sequence"/>
</dbReference>
<comment type="caution">
    <text evidence="1">The sequence shown here is derived from an EMBL/GenBank/DDBJ whole genome shotgun (WGS) entry which is preliminary data.</text>
</comment>
<name>A0ABN8HGY4_9LACO</name>
<dbReference type="Gene3D" id="3.90.1150.10">
    <property type="entry name" value="Aspartate Aminotransferase, domain 1"/>
    <property type="match status" value="1"/>
</dbReference>
<proteinExistence type="predicted"/>